<evidence type="ECO:0000256" key="1">
    <source>
        <dbReference type="SAM" id="Phobius"/>
    </source>
</evidence>
<evidence type="ECO:0000313" key="3">
    <source>
        <dbReference type="Proteomes" id="UP000800200"/>
    </source>
</evidence>
<dbReference type="Proteomes" id="UP000800200">
    <property type="component" value="Unassembled WGS sequence"/>
</dbReference>
<protein>
    <recommendedName>
        <fullName evidence="4">PiggyBac transposable element-derived protein domain-containing protein</fullName>
    </recommendedName>
</protein>
<dbReference type="OrthoDB" id="3938054at2759"/>
<organism evidence="2 3">
    <name type="scientific">Zopfia rhizophila CBS 207.26</name>
    <dbReference type="NCBI Taxonomy" id="1314779"/>
    <lineage>
        <taxon>Eukaryota</taxon>
        <taxon>Fungi</taxon>
        <taxon>Dikarya</taxon>
        <taxon>Ascomycota</taxon>
        <taxon>Pezizomycotina</taxon>
        <taxon>Dothideomycetes</taxon>
        <taxon>Dothideomycetes incertae sedis</taxon>
        <taxon>Zopfiaceae</taxon>
        <taxon>Zopfia</taxon>
    </lineage>
</organism>
<sequence length="131" mass="15517">CLLNDNQFIQFAWQDLRVVLFMSAVHRGQEWVTQLRRRLAKTATNSAITEAPFGDEPCKEMVIPLWDDEYNHNINGVDRFDGYKAEYDTKRLTYCTWKPFWYFLFEALIINAYLLCARGLEGQKHLFKSQL</sequence>
<feature type="transmembrane region" description="Helical" evidence="1">
    <location>
        <begin position="100"/>
        <end position="120"/>
    </location>
</feature>
<feature type="non-terminal residue" evidence="2">
    <location>
        <position position="1"/>
    </location>
</feature>
<keyword evidence="1" id="KW-1133">Transmembrane helix</keyword>
<evidence type="ECO:0000313" key="2">
    <source>
        <dbReference type="EMBL" id="KAF2184760.1"/>
    </source>
</evidence>
<proteinExistence type="predicted"/>
<gene>
    <name evidence="2" type="ORF">K469DRAFT_578263</name>
</gene>
<dbReference type="EMBL" id="ML994636">
    <property type="protein sequence ID" value="KAF2184760.1"/>
    <property type="molecule type" value="Genomic_DNA"/>
</dbReference>
<accession>A0A6A6E3N2</accession>
<keyword evidence="1" id="KW-0472">Membrane</keyword>
<keyword evidence="1" id="KW-0812">Transmembrane</keyword>
<evidence type="ECO:0008006" key="4">
    <source>
        <dbReference type="Google" id="ProtNLM"/>
    </source>
</evidence>
<name>A0A6A6E3N2_9PEZI</name>
<reference evidence="2" key="1">
    <citation type="journal article" date="2020" name="Stud. Mycol.">
        <title>101 Dothideomycetes genomes: a test case for predicting lifestyles and emergence of pathogens.</title>
        <authorList>
            <person name="Haridas S."/>
            <person name="Albert R."/>
            <person name="Binder M."/>
            <person name="Bloem J."/>
            <person name="Labutti K."/>
            <person name="Salamov A."/>
            <person name="Andreopoulos B."/>
            <person name="Baker S."/>
            <person name="Barry K."/>
            <person name="Bills G."/>
            <person name="Bluhm B."/>
            <person name="Cannon C."/>
            <person name="Castanera R."/>
            <person name="Culley D."/>
            <person name="Daum C."/>
            <person name="Ezra D."/>
            <person name="Gonzalez J."/>
            <person name="Henrissat B."/>
            <person name="Kuo A."/>
            <person name="Liang C."/>
            <person name="Lipzen A."/>
            <person name="Lutzoni F."/>
            <person name="Magnuson J."/>
            <person name="Mondo S."/>
            <person name="Nolan M."/>
            <person name="Ohm R."/>
            <person name="Pangilinan J."/>
            <person name="Park H.-J."/>
            <person name="Ramirez L."/>
            <person name="Alfaro M."/>
            <person name="Sun H."/>
            <person name="Tritt A."/>
            <person name="Yoshinaga Y."/>
            <person name="Zwiers L.-H."/>
            <person name="Turgeon B."/>
            <person name="Goodwin S."/>
            <person name="Spatafora J."/>
            <person name="Crous P."/>
            <person name="Grigoriev I."/>
        </authorList>
    </citation>
    <scope>NUCLEOTIDE SEQUENCE</scope>
    <source>
        <strain evidence="2">CBS 207.26</strain>
    </source>
</reference>
<dbReference type="AlphaFoldDB" id="A0A6A6E3N2"/>
<keyword evidence="3" id="KW-1185">Reference proteome</keyword>